<gene>
    <name evidence="1" type="ORF">CN551_07460</name>
</gene>
<dbReference type="AlphaFoldDB" id="A0AB36T7U4"/>
<reference evidence="1 2" key="1">
    <citation type="submission" date="2017-09" db="EMBL/GenBank/DDBJ databases">
        <title>Large-scale bioinformatics analysis of Bacillus genomes uncovers conserved roles of natural products in bacterial physiology.</title>
        <authorList>
            <consortium name="Agbiome Team Llc"/>
            <person name="Bleich R.M."/>
            <person name="Kirk G.J."/>
            <person name="Santa Maria K.C."/>
            <person name="Allen S.E."/>
            <person name="Farag S."/>
            <person name="Shank E.A."/>
            <person name="Bowers A."/>
        </authorList>
    </citation>
    <scope>NUCLEOTIDE SEQUENCE [LARGE SCALE GENOMIC DNA]</scope>
    <source>
        <strain evidence="1 2">AFS027629</strain>
    </source>
</reference>
<accession>A0AB36T7U4</accession>
<dbReference type="Proteomes" id="UP000220078">
    <property type="component" value="Unassembled WGS sequence"/>
</dbReference>
<proteinExistence type="predicted"/>
<sequence>MLIIKSATIKKQVDSAYDSFLQAEKPLSGLQLKNLLTTTSGKIDTRLFKKYFDKKSIKELSEEGLLPKDLPVD</sequence>
<evidence type="ECO:0000313" key="1">
    <source>
        <dbReference type="EMBL" id="PEN90165.1"/>
    </source>
</evidence>
<dbReference type="RefSeq" id="WP_097879289.1">
    <property type="nucleotide sequence ID" value="NZ_NUAP01000018.1"/>
</dbReference>
<name>A0AB36T7U4_9BACI</name>
<dbReference type="EMBL" id="NUAP01000018">
    <property type="protein sequence ID" value="PEN90165.1"/>
    <property type="molecule type" value="Genomic_DNA"/>
</dbReference>
<evidence type="ECO:0000313" key="2">
    <source>
        <dbReference type="Proteomes" id="UP000220078"/>
    </source>
</evidence>
<comment type="caution">
    <text evidence="1">The sequence shown here is derived from an EMBL/GenBank/DDBJ whole genome shotgun (WGS) entry which is preliminary data.</text>
</comment>
<organism evidence="1 2">
    <name type="scientific">Bacillus toyonensis</name>
    <dbReference type="NCBI Taxonomy" id="155322"/>
    <lineage>
        <taxon>Bacteria</taxon>
        <taxon>Bacillati</taxon>
        <taxon>Bacillota</taxon>
        <taxon>Bacilli</taxon>
        <taxon>Bacillales</taxon>
        <taxon>Bacillaceae</taxon>
        <taxon>Bacillus</taxon>
        <taxon>Bacillus cereus group</taxon>
    </lineage>
</organism>
<protein>
    <submittedName>
        <fullName evidence="1">Uncharacterized protein</fullName>
    </submittedName>
</protein>